<dbReference type="AlphaFoldDB" id="A0A395T245"/>
<reference evidence="1 2" key="1">
    <citation type="journal article" date="2018" name="PLoS Pathog.">
        <title>Evolution of structural diversity of trichothecenes, a family of toxins produced by plant pathogenic and entomopathogenic fungi.</title>
        <authorList>
            <person name="Proctor R.H."/>
            <person name="McCormick S.P."/>
            <person name="Kim H.S."/>
            <person name="Cardoza R.E."/>
            <person name="Stanley A.M."/>
            <person name="Lindo L."/>
            <person name="Kelly A."/>
            <person name="Brown D.W."/>
            <person name="Lee T."/>
            <person name="Vaughan M.M."/>
            <person name="Alexander N.J."/>
            <person name="Busman M."/>
            <person name="Gutierrez S."/>
        </authorList>
    </citation>
    <scope>NUCLEOTIDE SEQUENCE [LARGE SCALE GENOMIC DNA]</scope>
    <source>
        <strain evidence="1 2">NRRL 20695</strain>
    </source>
</reference>
<proteinExistence type="predicted"/>
<dbReference type="Proteomes" id="UP000266234">
    <property type="component" value="Unassembled WGS sequence"/>
</dbReference>
<comment type="caution">
    <text evidence="1">The sequence shown here is derived from an EMBL/GenBank/DDBJ whole genome shotgun (WGS) entry which is preliminary data.</text>
</comment>
<accession>A0A395T245</accession>
<evidence type="ECO:0000313" key="2">
    <source>
        <dbReference type="Proteomes" id="UP000266234"/>
    </source>
</evidence>
<protein>
    <submittedName>
        <fullName evidence="1">Uncharacterized protein</fullName>
    </submittedName>
</protein>
<keyword evidence="2" id="KW-1185">Reference proteome</keyword>
<dbReference type="OrthoDB" id="4923501at2759"/>
<dbReference type="EMBL" id="PXOG01000066">
    <property type="protein sequence ID" value="RGP78469.1"/>
    <property type="molecule type" value="Genomic_DNA"/>
</dbReference>
<organism evidence="1 2">
    <name type="scientific">Fusarium longipes</name>
    <dbReference type="NCBI Taxonomy" id="694270"/>
    <lineage>
        <taxon>Eukaryota</taxon>
        <taxon>Fungi</taxon>
        <taxon>Dikarya</taxon>
        <taxon>Ascomycota</taxon>
        <taxon>Pezizomycotina</taxon>
        <taxon>Sordariomycetes</taxon>
        <taxon>Hypocreomycetidae</taxon>
        <taxon>Hypocreales</taxon>
        <taxon>Nectriaceae</taxon>
        <taxon>Fusarium</taxon>
    </lineage>
</organism>
<name>A0A395T245_9HYPO</name>
<evidence type="ECO:0000313" key="1">
    <source>
        <dbReference type="EMBL" id="RGP78469.1"/>
    </source>
</evidence>
<gene>
    <name evidence="1" type="ORF">FLONG3_3381</name>
</gene>
<sequence length="368" mass="42756">MSSTPINMDRLAMGPGPSIKDFVKSIRQRNPRSACISREIAFLRYQRESGFTPDFHQFLGRYIHTDDLPLALMTYNLHSIPFNPMPEEATRKWVDAQWPRTFGDWKNFQEFIELADTIDQLATIFATVPNPEHHWDTMYSRALYLSSGETVELPIDEDTPDIPLTDRPFMDMIRLGMQISNDRNLSGEIPKDNEGNPIDPEFFADLQRSFWTEELSYRAMNLEDWYGMGKLPANREVQNMASEFLNQIPEAGISDAQAMKGLFRVLREDAFFSLGYLFQLSSINSQITLFWLNIDFDSQKAWYDGWFEKYPVSGPINHASLDIEYLSRGTIDPHWRVGAEYSAEELRAWELYCRAQQENHDTQEAEEI</sequence>